<comment type="similarity">
    <text evidence="1">Belongs to the LysR transcriptional regulatory family.</text>
</comment>
<evidence type="ECO:0000313" key="6">
    <source>
        <dbReference type="EMBL" id="TPW27223.1"/>
    </source>
</evidence>
<dbReference type="GO" id="GO:0003677">
    <property type="term" value="F:DNA binding"/>
    <property type="evidence" value="ECO:0007669"/>
    <property type="project" value="UniProtKB-KW"/>
</dbReference>
<dbReference type="RefSeq" id="WP_141150965.1">
    <property type="nucleotide sequence ID" value="NZ_VHLG01000019.1"/>
</dbReference>
<dbReference type="InterPro" id="IPR000847">
    <property type="entry name" value="LysR_HTH_N"/>
</dbReference>
<dbReference type="Gene3D" id="3.40.190.10">
    <property type="entry name" value="Periplasmic binding protein-like II"/>
    <property type="match status" value="2"/>
</dbReference>
<feature type="domain" description="HTH lysR-type" evidence="5">
    <location>
        <begin position="6"/>
        <end position="63"/>
    </location>
</feature>
<evidence type="ECO:0000256" key="3">
    <source>
        <dbReference type="ARBA" id="ARBA00023125"/>
    </source>
</evidence>
<evidence type="ECO:0000313" key="7">
    <source>
        <dbReference type="Proteomes" id="UP000318801"/>
    </source>
</evidence>
<dbReference type="GO" id="GO:0003700">
    <property type="term" value="F:DNA-binding transcription factor activity"/>
    <property type="evidence" value="ECO:0007669"/>
    <property type="project" value="InterPro"/>
</dbReference>
<dbReference type="InterPro" id="IPR036390">
    <property type="entry name" value="WH_DNA-bd_sf"/>
</dbReference>
<keyword evidence="7" id="KW-1185">Reference proteome</keyword>
<dbReference type="AlphaFoldDB" id="A0A506TYP7"/>
<dbReference type="Proteomes" id="UP000318801">
    <property type="component" value="Unassembled WGS sequence"/>
</dbReference>
<dbReference type="PANTHER" id="PTHR30579:SF7">
    <property type="entry name" value="HTH-TYPE TRANSCRIPTIONAL REGULATOR LRHA-RELATED"/>
    <property type="match status" value="1"/>
</dbReference>
<dbReference type="InterPro" id="IPR005119">
    <property type="entry name" value="LysR_subst-bd"/>
</dbReference>
<dbReference type="OrthoDB" id="8097684at2"/>
<sequence>MRIPNFDMDALRSFAAGLESGSFAQAADRLGRSTSAISAQLHKLEEQAGTALVMKAGRGLRPTEAGEILLGYARRILALNDEAAAALRGADLEGWLRVGLQQDFGEAVLTEVLGRFARSHPRVRIEGRVDRNADLIERVRDGRLDLALAWDDGSAPPRAERRASVPLCWIGSNNNAPVAPSAEAPLPLVALEAPCVLRSLGCEALDRAGIAWRMAFVSPSVAGLWAATSAGLGVALRTPIGCPATCRCLDPGTQGLPELPKLDLLLLHGSSTATPVVTHMAEILRAAVQDACKMW</sequence>
<comment type="caution">
    <text evidence="6">The sequence shown here is derived from an EMBL/GenBank/DDBJ whole genome shotgun (WGS) entry which is preliminary data.</text>
</comment>
<keyword evidence="3" id="KW-0238">DNA-binding</keyword>
<protein>
    <submittedName>
        <fullName evidence="6">LysR family transcriptional regulator</fullName>
    </submittedName>
</protein>
<dbReference type="Pfam" id="PF03466">
    <property type="entry name" value="LysR_substrate"/>
    <property type="match status" value="1"/>
</dbReference>
<dbReference type="Pfam" id="PF00126">
    <property type="entry name" value="HTH_1"/>
    <property type="match status" value="1"/>
</dbReference>
<dbReference type="PROSITE" id="PS50931">
    <property type="entry name" value="HTH_LYSR"/>
    <property type="match status" value="1"/>
</dbReference>
<proteinExistence type="inferred from homology"/>
<accession>A0A506TYP7</accession>
<name>A0A506TYP7_9HYPH</name>
<dbReference type="EMBL" id="VHLG01000019">
    <property type="protein sequence ID" value="TPW27223.1"/>
    <property type="molecule type" value="Genomic_DNA"/>
</dbReference>
<dbReference type="SUPFAM" id="SSF53850">
    <property type="entry name" value="Periplasmic binding protein-like II"/>
    <property type="match status" value="1"/>
</dbReference>
<organism evidence="6 7">
    <name type="scientific">Martelella alba</name>
    <dbReference type="NCBI Taxonomy" id="2590451"/>
    <lineage>
        <taxon>Bacteria</taxon>
        <taxon>Pseudomonadati</taxon>
        <taxon>Pseudomonadota</taxon>
        <taxon>Alphaproteobacteria</taxon>
        <taxon>Hyphomicrobiales</taxon>
        <taxon>Aurantimonadaceae</taxon>
        <taxon>Martelella</taxon>
    </lineage>
</organism>
<evidence type="ECO:0000259" key="5">
    <source>
        <dbReference type="PROSITE" id="PS50931"/>
    </source>
</evidence>
<dbReference type="InterPro" id="IPR036388">
    <property type="entry name" value="WH-like_DNA-bd_sf"/>
</dbReference>
<dbReference type="PANTHER" id="PTHR30579">
    <property type="entry name" value="TRANSCRIPTIONAL REGULATOR"/>
    <property type="match status" value="1"/>
</dbReference>
<gene>
    <name evidence="6" type="ORF">FJU08_20775</name>
</gene>
<evidence type="ECO:0000256" key="4">
    <source>
        <dbReference type="ARBA" id="ARBA00023163"/>
    </source>
</evidence>
<keyword evidence="4" id="KW-0804">Transcription</keyword>
<reference evidence="6 7" key="1">
    <citation type="submission" date="2019-06" db="EMBL/GenBank/DDBJ databases">
        <authorList>
            <person name="Li M."/>
        </authorList>
    </citation>
    <scope>NUCLEOTIDE SEQUENCE [LARGE SCALE GENOMIC DNA]</scope>
    <source>
        <strain evidence="6 7">BGMRC2036</strain>
    </source>
</reference>
<evidence type="ECO:0000256" key="1">
    <source>
        <dbReference type="ARBA" id="ARBA00009437"/>
    </source>
</evidence>
<evidence type="ECO:0000256" key="2">
    <source>
        <dbReference type="ARBA" id="ARBA00023015"/>
    </source>
</evidence>
<dbReference type="SUPFAM" id="SSF46785">
    <property type="entry name" value="Winged helix' DNA-binding domain"/>
    <property type="match status" value="1"/>
</dbReference>
<keyword evidence="2" id="KW-0805">Transcription regulation</keyword>
<dbReference type="InterPro" id="IPR050176">
    <property type="entry name" value="LTTR"/>
</dbReference>
<dbReference type="Gene3D" id="1.10.10.10">
    <property type="entry name" value="Winged helix-like DNA-binding domain superfamily/Winged helix DNA-binding domain"/>
    <property type="match status" value="1"/>
</dbReference>